<evidence type="ECO:0000256" key="1">
    <source>
        <dbReference type="SAM" id="Phobius"/>
    </source>
</evidence>
<keyword evidence="1" id="KW-1133">Transmembrane helix</keyword>
<keyword evidence="3" id="KW-1185">Reference proteome</keyword>
<keyword evidence="1" id="KW-0472">Membrane</keyword>
<protein>
    <recommendedName>
        <fullName evidence="4">Molecular chaperone DnaJ</fullName>
    </recommendedName>
</protein>
<sequence length="139" mass="16194">MNDALIQDSIKVVGQAVTKTTENVHQINWWMWLVIAELGVIAYLILKEKLKSKDTAKQRFKNESLKQDIDFGNIINSSFNSIQLYDKLKVKCHPDRFPTDMEKNSIAENIFQEISKNKNNVKRLLELKEEAIQKLNINF</sequence>
<keyword evidence="1" id="KW-0812">Transmembrane</keyword>
<dbReference type="Proteomes" id="UP001500567">
    <property type="component" value="Unassembled WGS sequence"/>
</dbReference>
<name>A0ABP7SW43_9BACT</name>
<reference evidence="3" key="1">
    <citation type="journal article" date="2019" name="Int. J. Syst. Evol. Microbiol.">
        <title>The Global Catalogue of Microorganisms (GCM) 10K type strain sequencing project: providing services to taxonomists for standard genome sequencing and annotation.</title>
        <authorList>
            <consortium name="The Broad Institute Genomics Platform"/>
            <consortium name="The Broad Institute Genome Sequencing Center for Infectious Disease"/>
            <person name="Wu L."/>
            <person name="Ma J."/>
        </authorList>
    </citation>
    <scope>NUCLEOTIDE SEQUENCE [LARGE SCALE GENOMIC DNA]</scope>
    <source>
        <strain evidence="3">JCM 17224</strain>
    </source>
</reference>
<evidence type="ECO:0000313" key="3">
    <source>
        <dbReference type="Proteomes" id="UP001500567"/>
    </source>
</evidence>
<organism evidence="2 3">
    <name type="scientific">Hymenobacter fastidiosus</name>
    <dbReference type="NCBI Taxonomy" id="486264"/>
    <lineage>
        <taxon>Bacteria</taxon>
        <taxon>Pseudomonadati</taxon>
        <taxon>Bacteroidota</taxon>
        <taxon>Cytophagia</taxon>
        <taxon>Cytophagales</taxon>
        <taxon>Hymenobacteraceae</taxon>
        <taxon>Hymenobacter</taxon>
    </lineage>
</organism>
<accession>A0ABP7SW43</accession>
<feature type="transmembrane region" description="Helical" evidence="1">
    <location>
        <begin position="29"/>
        <end position="46"/>
    </location>
</feature>
<dbReference type="EMBL" id="BAABDJ010000038">
    <property type="protein sequence ID" value="GAA4017410.1"/>
    <property type="molecule type" value="Genomic_DNA"/>
</dbReference>
<comment type="caution">
    <text evidence="2">The sequence shown here is derived from an EMBL/GenBank/DDBJ whole genome shotgun (WGS) entry which is preliminary data.</text>
</comment>
<proteinExistence type="predicted"/>
<evidence type="ECO:0000313" key="2">
    <source>
        <dbReference type="EMBL" id="GAA4017410.1"/>
    </source>
</evidence>
<evidence type="ECO:0008006" key="4">
    <source>
        <dbReference type="Google" id="ProtNLM"/>
    </source>
</evidence>
<dbReference type="RefSeq" id="WP_345074622.1">
    <property type="nucleotide sequence ID" value="NZ_BAABDJ010000038.1"/>
</dbReference>
<gene>
    <name evidence="2" type="ORF">GCM10022408_33720</name>
</gene>